<keyword evidence="6" id="KW-0805">Transcription regulation</keyword>
<evidence type="ECO:0000256" key="1">
    <source>
        <dbReference type="ARBA" id="ARBA00004123"/>
    </source>
</evidence>
<evidence type="ECO:0000256" key="6">
    <source>
        <dbReference type="ARBA" id="ARBA00023015"/>
    </source>
</evidence>
<dbReference type="SUPFAM" id="SSF57667">
    <property type="entry name" value="beta-beta-alpha zinc fingers"/>
    <property type="match status" value="1"/>
</dbReference>
<evidence type="ECO:0000256" key="5">
    <source>
        <dbReference type="ARBA" id="ARBA00022833"/>
    </source>
</evidence>
<evidence type="ECO:0000256" key="3">
    <source>
        <dbReference type="ARBA" id="ARBA00022737"/>
    </source>
</evidence>
<keyword evidence="13" id="KW-1185">Reference proteome</keyword>
<evidence type="ECO:0000256" key="7">
    <source>
        <dbReference type="ARBA" id="ARBA00023163"/>
    </source>
</evidence>
<evidence type="ECO:0000313" key="12">
    <source>
        <dbReference type="EMBL" id="MCD7471149.1"/>
    </source>
</evidence>
<dbReference type="Proteomes" id="UP000823775">
    <property type="component" value="Unassembled WGS sequence"/>
</dbReference>
<gene>
    <name evidence="12" type="ORF">HAX54_011459</name>
</gene>
<evidence type="ECO:0000256" key="4">
    <source>
        <dbReference type="ARBA" id="ARBA00022771"/>
    </source>
</evidence>
<dbReference type="InterPro" id="IPR044300">
    <property type="entry name" value="STOP1/2"/>
</dbReference>
<dbReference type="SMART" id="SM00355">
    <property type="entry name" value="ZnF_C2H2"/>
    <property type="match status" value="4"/>
</dbReference>
<dbReference type="EMBL" id="JACEIK010001652">
    <property type="protein sequence ID" value="MCD7471149.1"/>
    <property type="molecule type" value="Genomic_DNA"/>
</dbReference>
<proteinExistence type="predicted"/>
<evidence type="ECO:0000313" key="13">
    <source>
        <dbReference type="Proteomes" id="UP000823775"/>
    </source>
</evidence>
<dbReference type="Gene3D" id="3.30.160.60">
    <property type="entry name" value="Classic Zinc Finger"/>
    <property type="match status" value="2"/>
</dbReference>
<dbReference type="PROSITE" id="PS50157">
    <property type="entry name" value="ZINC_FINGER_C2H2_2"/>
    <property type="match status" value="1"/>
</dbReference>
<dbReference type="InterPro" id="IPR058017">
    <property type="entry name" value="At3g28540-like_C"/>
</dbReference>
<keyword evidence="7" id="KW-0804">Transcription</keyword>
<comment type="subcellular location">
    <subcellularLocation>
        <location evidence="1">Nucleus</location>
    </subcellularLocation>
</comment>
<keyword evidence="5" id="KW-0862">Zinc</keyword>
<dbReference type="Pfam" id="PF23115">
    <property type="entry name" value="zf-C2H2_STOP2_3rd"/>
    <property type="match status" value="1"/>
</dbReference>
<dbReference type="PANTHER" id="PTHR46352:SF14">
    <property type="entry name" value="PROTEIN SENSITIVE TO PROTON RHIZOTOXICITY 2-LIKE"/>
    <property type="match status" value="1"/>
</dbReference>
<dbReference type="PROSITE" id="PS00028">
    <property type="entry name" value="ZINC_FINGER_C2H2_1"/>
    <property type="match status" value="1"/>
</dbReference>
<keyword evidence="3" id="KW-0677">Repeat</keyword>
<dbReference type="InterPro" id="IPR059161">
    <property type="entry name" value="Znf-C2H2_STOP1/2_3rd"/>
</dbReference>
<dbReference type="PANTHER" id="PTHR46352">
    <property type="entry name" value="PROTEIN SENSITIVE TO PROTON RHIZOTOXICITY 1"/>
    <property type="match status" value="1"/>
</dbReference>
<feature type="region of interest" description="Disordered" evidence="10">
    <location>
        <begin position="314"/>
        <end position="340"/>
    </location>
</feature>
<dbReference type="Pfam" id="PF00096">
    <property type="entry name" value="zf-C2H2"/>
    <property type="match status" value="1"/>
</dbReference>
<feature type="region of interest" description="Disordered" evidence="10">
    <location>
        <begin position="35"/>
        <end position="64"/>
    </location>
</feature>
<evidence type="ECO:0000256" key="8">
    <source>
        <dbReference type="ARBA" id="ARBA00023242"/>
    </source>
</evidence>
<accession>A0ABS8TI16</accession>
<organism evidence="12 13">
    <name type="scientific">Datura stramonium</name>
    <name type="common">Jimsonweed</name>
    <name type="synonym">Common thornapple</name>
    <dbReference type="NCBI Taxonomy" id="4076"/>
    <lineage>
        <taxon>Eukaryota</taxon>
        <taxon>Viridiplantae</taxon>
        <taxon>Streptophyta</taxon>
        <taxon>Embryophyta</taxon>
        <taxon>Tracheophyta</taxon>
        <taxon>Spermatophyta</taxon>
        <taxon>Magnoliopsida</taxon>
        <taxon>eudicotyledons</taxon>
        <taxon>Gunneridae</taxon>
        <taxon>Pentapetalae</taxon>
        <taxon>asterids</taxon>
        <taxon>lamiids</taxon>
        <taxon>Solanales</taxon>
        <taxon>Solanaceae</taxon>
        <taxon>Solanoideae</taxon>
        <taxon>Datureae</taxon>
        <taxon>Datura</taxon>
    </lineage>
</organism>
<evidence type="ECO:0000259" key="11">
    <source>
        <dbReference type="PROSITE" id="PS50157"/>
    </source>
</evidence>
<keyword evidence="2" id="KW-0479">Metal-binding</keyword>
<feature type="domain" description="C2H2-type" evidence="11">
    <location>
        <begin position="380"/>
        <end position="407"/>
    </location>
</feature>
<reference evidence="12 13" key="1">
    <citation type="journal article" date="2021" name="BMC Genomics">
        <title>Datura genome reveals duplications of psychoactive alkaloid biosynthetic genes and high mutation rate following tissue culture.</title>
        <authorList>
            <person name="Rajewski A."/>
            <person name="Carter-House D."/>
            <person name="Stajich J."/>
            <person name="Litt A."/>
        </authorList>
    </citation>
    <scope>NUCLEOTIDE SEQUENCE [LARGE SCALE GENOMIC DNA]</scope>
    <source>
        <strain evidence="12">AR-01</strain>
    </source>
</reference>
<sequence>MTPADIAENLMPKSSKENADTCLERLIKALETATEEAKLKAEEEERAKAEKEKEKEEKDEEKKKELLTATEEAKNADAAKENGDVSIVIGQTDTIFTRIKGIFTKQMLGIAVKEKGSDWKEAREAVPVSLKGPNEIYITYDSRRIFQVDDINWHFVLPTLFVFTSKTQSEVRRVPKWLHGSVVPTVINEDVDPQAGAIIKETQICQLFLDNHKAKTFPNSRIIHSMSFFGDLRHTPANTKPPLTTISAKPVIGDDPKVPLLNLSAVQARMDSLQKFLSDSVNSNTLLGQHQMKVVSDEITSAIHQIIVNGAALLSSTQSPNPPPELKSNHKRTLSEFDRREFEDKVSESKVEVLDDEEEDGGDWEIIELDAVELLAEHIHFCDFCGKGFKRDANLRMHMRAHGNQYKTPEALAKPEKCIESSSNKKRRFSCPFIGCGRNKTHKKFRPLKSAICVKNHFKRSHCPKMYSCTRCNKKSFSVLADLKSHLKHCGETKWKCSCGTSFSRKDKLFGHMALFEGHMPAVEVEEPAAALEDEEDVGTNISGNGLFDIRTGSDNGFLDRLMLDGFESIDSYCFQDLLGSSSPNGLNTVPDTTGWFA</sequence>
<evidence type="ECO:0000256" key="10">
    <source>
        <dbReference type="SAM" id="MobiDB-lite"/>
    </source>
</evidence>
<keyword evidence="8" id="KW-0539">Nucleus</keyword>
<keyword evidence="4 9" id="KW-0863">Zinc-finger</keyword>
<dbReference type="InterPro" id="IPR036236">
    <property type="entry name" value="Znf_C2H2_sf"/>
</dbReference>
<evidence type="ECO:0000256" key="9">
    <source>
        <dbReference type="PROSITE-ProRule" id="PRU00042"/>
    </source>
</evidence>
<evidence type="ECO:0000256" key="2">
    <source>
        <dbReference type="ARBA" id="ARBA00022723"/>
    </source>
</evidence>
<dbReference type="Pfam" id="PF25568">
    <property type="entry name" value="AAA_lid_At3g28540"/>
    <property type="match status" value="1"/>
</dbReference>
<protein>
    <recommendedName>
        <fullName evidence="11">C2H2-type domain-containing protein</fullName>
    </recommendedName>
</protein>
<comment type="caution">
    <text evidence="12">The sequence shown here is derived from an EMBL/GenBank/DDBJ whole genome shotgun (WGS) entry which is preliminary data.</text>
</comment>
<dbReference type="Pfam" id="PF23118">
    <property type="entry name" value="zf-C2H2_STOP2_C"/>
    <property type="match status" value="1"/>
</dbReference>
<dbReference type="InterPro" id="IPR058196">
    <property type="entry name" value="zf-C2H2_STOP1/2_C"/>
</dbReference>
<dbReference type="InterPro" id="IPR013087">
    <property type="entry name" value="Znf_C2H2_type"/>
</dbReference>
<name>A0ABS8TI16_DATST</name>